<dbReference type="EMBL" id="ALBS01000075">
    <property type="protein sequence ID" value="EJT51050.1"/>
    <property type="molecule type" value="Genomic_DNA"/>
</dbReference>
<feature type="compositionally biased region" description="Low complexity" evidence="1">
    <location>
        <begin position="261"/>
        <end position="274"/>
    </location>
</feature>
<feature type="compositionally biased region" description="Acidic residues" evidence="1">
    <location>
        <begin position="562"/>
        <end position="572"/>
    </location>
</feature>
<evidence type="ECO:0000313" key="2">
    <source>
        <dbReference type="EMBL" id="EJT51050.1"/>
    </source>
</evidence>
<comment type="caution">
    <text evidence="2">The sequence shown here is derived from an EMBL/GenBank/DDBJ whole genome shotgun (WGS) entry which is preliminary data.</text>
</comment>
<sequence length="770" mass="82741">MDAIRLPIQPTGAQLSEHVAALDLLAARLDALASRQAWPALVPFNSKASFPGSIINTNSVKIATGPDSWAEMPPAHAAEYLMTALLEDHARMTEGQAPNAAQPPLPPHRSLKTKDVRFSPVLRRPEDNPAQPVAQQVAEQQPKEGQFALRGPNGEEQEVPASLQSLVDLVGEHLADKLHLPGDETVNEEGLPIHEIRETPDGQLIGSEPMGDGDGEETIPEKEDDYWTPEAAARREALKRRVFGSMSDSDSEDEDDSMDVEPAAAESAPAQEAANGLVPPVGRPSTPPNDPSPINEPLYAQPAHRSPGKQPKGILKAPSRKKSVTFDSSVPLPPDSPPAKPGQERISIAQKPVPILNVPTPGKRAFGGLKSGFLQSANAAAERDKAAAAPTQSNLAPSPSATKPNFASRGVVEHAPVPPQPQEPPPASKIQEIGSDDDEDDSMDVDEDKPKKSLFAQRRAGAKPDFPSIGSQKPMPTMRNSIVERAPLPPSVGELPKSSTSAAPADRTPLVVVDNDSDTDEYGDLGEFDDDEEDEYALDEALLQREAALALHRSLQRQRPIDEDEIDPEAEGDGNVYMAVPRVSTIQGGEGDEPLRIINPTADDLGQFLRVGREEDGGLVFEPPTVHEDSESDGEEEGQDAEDRRQRRKRRRDVMDQLRAGVYNPDEPVRDPTKATRDYEGSLPPSVQSQPEPQPMQDVVERQPAPSVASGGVVERPPALGGVTERAPPAPKPKPSAIGGVVERNTDTAAPEPPQPPKKVSRFKAARQGM</sequence>
<evidence type="ECO:0000313" key="3">
    <source>
        <dbReference type="Proteomes" id="UP000002748"/>
    </source>
</evidence>
<feature type="compositionally biased region" description="Acidic residues" evidence="1">
    <location>
        <begin position="630"/>
        <end position="640"/>
    </location>
</feature>
<gene>
    <name evidence="2" type="ORF">A1Q1_07740</name>
</gene>
<evidence type="ECO:0000256" key="1">
    <source>
        <dbReference type="SAM" id="MobiDB-lite"/>
    </source>
</evidence>
<dbReference type="HOGENOM" id="CLU_353737_0_0_1"/>
<feature type="region of interest" description="Disordered" evidence="1">
    <location>
        <begin position="243"/>
        <end position="531"/>
    </location>
</feature>
<feature type="compositionally biased region" description="Pro residues" evidence="1">
    <location>
        <begin position="281"/>
        <end position="291"/>
    </location>
</feature>
<feature type="region of interest" description="Disordered" evidence="1">
    <location>
        <begin position="608"/>
        <end position="770"/>
    </location>
</feature>
<feature type="compositionally biased region" description="Acidic residues" evidence="1">
    <location>
        <begin position="515"/>
        <end position="531"/>
    </location>
</feature>
<dbReference type="OrthoDB" id="21413at2759"/>
<accession>J4UHK5</accession>
<dbReference type="RefSeq" id="XP_014182227.1">
    <property type="nucleotide sequence ID" value="XM_014326752.1"/>
</dbReference>
<dbReference type="VEuPathDB" id="FungiDB:A1Q1_07740"/>
<dbReference type="GeneID" id="25991252"/>
<reference evidence="2 3" key="1">
    <citation type="journal article" date="2012" name="Eukaryot. Cell">
        <title>Draft genome sequence of CBS 2479, the standard type strain of Trichosporon asahii.</title>
        <authorList>
            <person name="Yang R.Y."/>
            <person name="Li H.T."/>
            <person name="Zhu H."/>
            <person name="Zhou G.P."/>
            <person name="Wang M."/>
            <person name="Wang L."/>
        </authorList>
    </citation>
    <scope>NUCLEOTIDE SEQUENCE [LARGE SCALE GENOMIC DNA]</scope>
    <source>
        <strain evidence="3">ATCC 90039 / CBS 2479 / JCM 2466 / KCTC 7840 / NCYC 2677 / UAMH 7654</strain>
    </source>
</reference>
<dbReference type="AlphaFoldDB" id="J4UHK5"/>
<organism evidence="2 3">
    <name type="scientific">Trichosporon asahii var. asahii (strain ATCC 90039 / CBS 2479 / JCM 2466 / KCTC 7840 / NBRC 103889/ NCYC 2677 / UAMH 7654)</name>
    <name type="common">Yeast</name>
    <dbReference type="NCBI Taxonomy" id="1186058"/>
    <lineage>
        <taxon>Eukaryota</taxon>
        <taxon>Fungi</taxon>
        <taxon>Dikarya</taxon>
        <taxon>Basidiomycota</taxon>
        <taxon>Agaricomycotina</taxon>
        <taxon>Tremellomycetes</taxon>
        <taxon>Trichosporonales</taxon>
        <taxon>Trichosporonaceae</taxon>
        <taxon>Trichosporon</taxon>
    </lineage>
</organism>
<feature type="compositionally biased region" description="Acidic residues" evidence="1">
    <location>
        <begin position="211"/>
        <end position="227"/>
    </location>
</feature>
<feature type="region of interest" description="Disordered" evidence="1">
    <location>
        <begin position="560"/>
        <end position="579"/>
    </location>
</feature>
<feature type="compositionally biased region" description="Low complexity" evidence="1">
    <location>
        <begin position="682"/>
        <end position="691"/>
    </location>
</feature>
<dbReference type="KEGG" id="tasa:A1Q1_07740"/>
<protein>
    <submittedName>
        <fullName evidence="2">Nuclear envelope-endoplasmic reticulum network protein</fullName>
    </submittedName>
</protein>
<feature type="compositionally biased region" description="Acidic residues" evidence="1">
    <location>
        <begin position="249"/>
        <end position="259"/>
    </location>
</feature>
<feature type="region of interest" description="Disordered" evidence="1">
    <location>
        <begin position="198"/>
        <end position="228"/>
    </location>
</feature>
<feature type="compositionally biased region" description="Pro residues" evidence="1">
    <location>
        <begin position="331"/>
        <end position="340"/>
    </location>
</feature>
<feature type="compositionally biased region" description="Low complexity" evidence="1">
    <location>
        <begin position="129"/>
        <end position="140"/>
    </location>
</feature>
<proteinExistence type="predicted"/>
<feature type="compositionally biased region" description="Basic and acidic residues" evidence="1">
    <location>
        <begin position="667"/>
        <end position="680"/>
    </location>
</feature>
<feature type="compositionally biased region" description="Acidic residues" evidence="1">
    <location>
        <begin position="434"/>
        <end position="447"/>
    </location>
</feature>
<feature type="region of interest" description="Disordered" evidence="1">
    <location>
        <begin position="122"/>
        <end position="159"/>
    </location>
</feature>
<dbReference type="Proteomes" id="UP000002748">
    <property type="component" value="Unassembled WGS sequence"/>
</dbReference>
<feature type="compositionally biased region" description="Polar residues" evidence="1">
    <location>
        <begin position="390"/>
        <end position="405"/>
    </location>
</feature>
<feature type="compositionally biased region" description="Basic residues" evidence="1">
    <location>
        <begin position="759"/>
        <end position="770"/>
    </location>
</feature>
<feature type="compositionally biased region" description="Pro residues" evidence="1">
    <location>
        <begin position="416"/>
        <end position="427"/>
    </location>
</feature>
<name>J4UHK5_TRIAS</name>